<comment type="function">
    <text evidence="7">Involved in the biosynthesis of isopentenyl diphosphate (IPP) and dimethylallyl diphosphate (DMAPP), two major building blocks of isoprenoid compounds. Catalyzes the conversion of 4-diphosphocytidyl-2-C-methyl-D-erythritol 2-phosphate (CDP-ME2P) to 2-C-methyl-D-erythritol 2,4-cyclodiphosphate (ME-CPP) with a corresponding release of cytidine 5-monophosphate (CMP).</text>
</comment>
<accession>A0A1V6C7J2</accession>
<evidence type="ECO:0000256" key="7">
    <source>
        <dbReference type="HAMAP-Rule" id="MF_00107"/>
    </source>
</evidence>
<comment type="caution">
    <text evidence="7">Lacks conserved residue(s) required for the propagation of feature annotation.</text>
</comment>
<comment type="pathway">
    <text evidence="2 7">Isoprenoid biosynthesis; isopentenyl diphosphate biosynthesis via DXP pathway; isopentenyl diphosphate from 1-deoxy-D-xylulose 5-phosphate: step 4/6.</text>
</comment>
<dbReference type="GO" id="GO:0046872">
    <property type="term" value="F:metal ion binding"/>
    <property type="evidence" value="ECO:0007669"/>
    <property type="project" value="UniProtKB-KW"/>
</dbReference>
<comment type="similarity">
    <text evidence="7 8">Belongs to the IspF family.</text>
</comment>
<dbReference type="InterPro" id="IPR003526">
    <property type="entry name" value="MECDP_synthase"/>
</dbReference>
<sequence length="157" mass="17149">MRIGIGFDLHVFEKGRKLILAGIDIPYHSGLKGHSDGDVVLHAISDAIAGALAIEDIGSEFPDTDASLKGISSNIILEHYRKKIDFHHGKILNIDIVLIAEKPLLKPWYNRMRENIAIILKIQTSQVGIKAKTMEGLGEIGKGNSIACFASILIDLI</sequence>
<evidence type="ECO:0000256" key="8">
    <source>
        <dbReference type="RuleBase" id="RU004395"/>
    </source>
</evidence>
<feature type="site" description="Transition state stabilizer" evidence="7">
    <location>
        <position position="34"/>
    </location>
</feature>
<dbReference type="PROSITE" id="PS01350">
    <property type="entry name" value="ISPF"/>
    <property type="match status" value="1"/>
</dbReference>
<organism evidence="10">
    <name type="scientific">candidate division TA06 bacterium ADurb.Bin131</name>
    <dbReference type="NCBI Taxonomy" id="1852827"/>
    <lineage>
        <taxon>Bacteria</taxon>
        <taxon>Bacteria division TA06</taxon>
    </lineage>
</organism>
<dbReference type="NCBIfam" id="TIGR00151">
    <property type="entry name" value="ispF"/>
    <property type="match status" value="1"/>
</dbReference>
<feature type="binding site" evidence="7">
    <location>
        <begin position="61"/>
        <end position="65"/>
    </location>
    <ligand>
        <name>4-CDP-2-C-methyl-D-erythritol 2-phosphate</name>
        <dbReference type="ChEBI" id="CHEBI:57919"/>
    </ligand>
</feature>
<comment type="subunit">
    <text evidence="7">Homotrimer.</text>
</comment>
<protein>
    <recommendedName>
        <fullName evidence="3 7">2-C-methyl-D-erythritol 2,4-cyclodiphosphate synthase</fullName>
        <shortName evidence="7">MECDP-synthase</shortName>
        <shortName evidence="7">MECPP-synthase</shortName>
        <shortName evidence="7">MECPS</shortName>
        <ecNumber evidence="3 7">4.6.1.12</ecNumber>
    </recommendedName>
</protein>
<proteinExistence type="inferred from homology"/>
<feature type="binding site" evidence="7">
    <location>
        <position position="8"/>
    </location>
    <ligand>
        <name>a divalent metal cation</name>
        <dbReference type="ChEBI" id="CHEBI:60240"/>
    </ligand>
</feature>
<evidence type="ECO:0000256" key="1">
    <source>
        <dbReference type="ARBA" id="ARBA00000200"/>
    </source>
</evidence>
<evidence type="ECO:0000256" key="2">
    <source>
        <dbReference type="ARBA" id="ARBA00004709"/>
    </source>
</evidence>
<dbReference type="SUPFAM" id="SSF69765">
    <property type="entry name" value="IpsF-like"/>
    <property type="match status" value="1"/>
</dbReference>
<evidence type="ECO:0000256" key="4">
    <source>
        <dbReference type="ARBA" id="ARBA00022723"/>
    </source>
</evidence>
<feature type="binding site" evidence="7">
    <location>
        <begin position="8"/>
        <end position="10"/>
    </location>
    <ligand>
        <name>4-CDP-2-C-methyl-D-erythritol 2-phosphate</name>
        <dbReference type="ChEBI" id="CHEBI:57919"/>
    </ligand>
</feature>
<dbReference type="HAMAP" id="MF_00107">
    <property type="entry name" value="IspF"/>
    <property type="match status" value="1"/>
</dbReference>
<evidence type="ECO:0000256" key="3">
    <source>
        <dbReference type="ARBA" id="ARBA00012579"/>
    </source>
</evidence>
<feature type="binding site" evidence="7">
    <location>
        <position position="10"/>
    </location>
    <ligand>
        <name>a divalent metal cation</name>
        <dbReference type="ChEBI" id="CHEBI:60240"/>
    </ligand>
</feature>
<dbReference type="EMBL" id="MWDQ01000108">
    <property type="protein sequence ID" value="OQB72889.1"/>
    <property type="molecule type" value="Genomic_DNA"/>
</dbReference>
<dbReference type="GO" id="GO:0019288">
    <property type="term" value="P:isopentenyl diphosphate biosynthetic process, methylerythritol 4-phosphate pathway"/>
    <property type="evidence" value="ECO:0007669"/>
    <property type="project" value="UniProtKB-UniRule"/>
</dbReference>
<evidence type="ECO:0000256" key="6">
    <source>
        <dbReference type="ARBA" id="ARBA00023239"/>
    </source>
</evidence>
<feature type="binding site" evidence="7">
    <location>
        <begin position="34"/>
        <end position="35"/>
    </location>
    <ligand>
        <name>4-CDP-2-C-methyl-D-erythritol 2-phosphate</name>
        <dbReference type="ChEBI" id="CHEBI:57919"/>
    </ligand>
</feature>
<dbReference type="InterPro" id="IPR020555">
    <property type="entry name" value="MECDP_synthase_CS"/>
</dbReference>
<keyword evidence="6 7" id="KW-0456">Lyase</keyword>
<dbReference type="Gene3D" id="3.30.1330.50">
    <property type="entry name" value="2-C-methyl-D-erythritol 2,4-cyclodiphosphate synthase"/>
    <property type="match status" value="1"/>
</dbReference>
<evidence type="ECO:0000259" key="9">
    <source>
        <dbReference type="Pfam" id="PF02542"/>
    </source>
</evidence>
<dbReference type="Proteomes" id="UP000485562">
    <property type="component" value="Unassembled WGS sequence"/>
</dbReference>
<dbReference type="GO" id="GO:0016114">
    <property type="term" value="P:terpenoid biosynthetic process"/>
    <property type="evidence" value="ECO:0007669"/>
    <property type="project" value="InterPro"/>
</dbReference>
<reference evidence="10" key="1">
    <citation type="submission" date="2017-02" db="EMBL/GenBank/DDBJ databases">
        <title>Delving into the versatile metabolic prowess of the omnipresent phylum Bacteroidetes.</title>
        <authorList>
            <person name="Nobu M.K."/>
            <person name="Mei R."/>
            <person name="Narihiro T."/>
            <person name="Kuroda K."/>
            <person name="Liu W.-T."/>
        </authorList>
    </citation>
    <scope>NUCLEOTIDE SEQUENCE</scope>
    <source>
        <strain evidence="10">ADurb.Bin131</strain>
    </source>
</reference>
<comment type="caution">
    <text evidence="10">The sequence shown here is derived from an EMBL/GenBank/DDBJ whole genome shotgun (WGS) entry which is preliminary data.</text>
</comment>
<dbReference type="EC" id="4.6.1.12" evidence="3 7"/>
<comment type="cofactor">
    <cofactor evidence="7">
        <name>a divalent metal cation</name>
        <dbReference type="ChEBI" id="CHEBI:60240"/>
    </cofactor>
    <text evidence="7">Binds 1 divalent metal cation per subunit.</text>
</comment>
<feature type="binding site" evidence="7">
    <location>
        <position position="142"/>
    </location>
    <ligand>
        <name>4-CDP-2-C-methyl-D-erythritol 2-phosphate</name>
        <dbReference type="ChEBI" id="CHEBI:57919"/>
    </ligand>
</feature>
<dbReference type="GO" id="GO:0008685">
    <property type="term" value="F:2-C-methyl-D-erythritol 2,4-cyclodiphosphate synthase activity"/>
    <property type="evidence" value="ECO:0007669"/>
    <property type="project" value="UniProtKB-UniRule"/>
</dbReference>
<evidence type="ECO:0000313" key="10">
    <source>
        <dbReference type="EMBL" id="OQB72889.1"/>
    </source>
</evidence>
<keyword evidence="4 7" id="KW-0479">Metal-binding</keyword>
<dbReference type="Pfam" id="PF02542">
    <property type="entry name" value="YgbB"/>
    <property type="match status" value="1"/>
</dbReference>
<feature type="binding site" evidence="7">
    <location>
        <begin position="56"/>
        <end position="58"/>
    </location>
    <ligand>
        <name>4-CDP-2-C-methyl-D-erythritol 2-phosphate</name>
        <dbReference type="ChEBI" id="CHEBI:57919"/>
    </ligand>
</feature>
<dbReference type="PANTHER" id="PTHR43181:SF1">
    <property type="entry name" value="2-C-METHYL-D-ERYTHRITOL 2,4-CYCLODIPHOSPHATE SYNTHASE, CHLOROPLASTIC"/>
    <property type="match status" value="1"/>
</dbReference>
<comment type="catalytic activity">
    <reaction evidence="1 7 8">
        <text>4-CDP-2-C-methyl-D-erythritol 2-phosphate = 2-C-methyl-D-erythritol 2,4-cyclic diphosphate + CMP</text>
        <dbReference type="Rhea" id="RHEA:23864"/>
        <dbReference type="ChEBI" id="CHEBI:57919"/>
        <dbReference type="ChEBI" id="CHEBI:58483"/>
        <dbReference type="ChEBI" id="CHEBI:60377"/>
        <dbReference type="EC" id="4.6.1.12"/>
    </reaction>
</comment>
<feature type="site" description="Transition state stabilizer" evidence="7">
    <location>
        <position position="133"/>
    </location>
</feature>
<feature type="domain" description="2-C-methyl-D-erythritol 2,4-cyclodiphosphate synthase" evidence="9">
    <location>
        <begin position="1"/>
        <end position="154"/>
    </location>
</feature>
<gene>
    <name evidence="7 10" type="primary">ispF</name>
    <name evidence="10" type="ORF">BWX89_01172</name>
</gene>
<keyword evidence="5 7" id="KW-0414">Isoprene biosynthesis</keyword>
<dbReference type="CDD" id="cd00554">
    <property type="entry name" value="MECDP_synthase"/>
    <property type="match status" value="1"/>
</dbReference>
<feature type="binding site" evidence="7">
    <location>
        <position position="42"/>
    </location>
    <ligand>
        <name>a divalent metal cation</name>
        <dbReference type="ChEBI" id="CHEBI:60240"/>
    </ligand>
</feature>
<dbReference type="UniPathway" id="UPA00056">
    <property type="reaction ID" value="UER00095"/>
</dbReference>
<name>A0A1V6C7J2_UNCT6</name>
<dbReference type="AlphaFoldDB" id="A0A1V6C7J2"/>
<dbReference type="InterPro" id="IPR036571">
    <property type="entry name" value="MECDP_synthase_sf"/>
</dbReference>
<dbReference type="PANTHER" id="PTHR43181">
    <property type="entry name" value="2-C-METHYL-D-ERYTHRITOL 2,4-CYCLODIPHOSPHATE SYNTHASE, CHLOROPLASTIC"/>
    <property type="match status" value="1"/>
</dbReference>
<evidence type="ECO:0000256" key="5">
    <source>
        <dbReference type="ARBA" id="ARBA00023229"/>
    </source>
</evidence>